<organism evidence="2 3">
    <name type="scientific">Acrobeloides nanus</name>
    <dbReference type="NCBI Taxonomy" id="290746"/>
    <lineage>
        <taxon>Eukaryota</taxon>
        <taxon>Metazoa</taxon>
        <taxon>Ecdysozoa</taxon>
        <taxon>Nematoda</taxon>
        <taxon>Chromadorea</taxon>
        <taxon>Rhabditida</taxon>
        <taxon>Tylenchina</taxon>
        <taxon>Cephalobomorpha</taxon>
        <taxon>Cephaloboidea</taxon>
        <taxon>Cephalobidae</taxon>
        <taxon>Acrobeloides</taxon>
    </lineage>
</organism>
<dbReference type="AlphaFoldDB" id="A0A914DLB9"/>
<feature type="region of interest" description="Disordered" evidence="1">
    <location>
        <begin position="1"/>
        <end position="49"/>
    </location>
</feature>
<dbReference type="WBParaSite" id="ACRNAN_scaffold2813.g18236.t1">
    <property type="protein sequence ID" value="ACRNAN_scaffold2813.g18236.t1"/>
    <property type="gene ID" value="ACRNAN_scaffold2813.g18236"/>
</dbReference>
<reference evidence="3" key="1">
    <citation type="submission" date="2022-11" db="UniProtKB">
        <authorList>
            <consortium name="WormBaseParasite"/>
        </authorList>
    </citation>
    <scope>IDENTIFICATION</scope>
</reference>
<proteinExistence type="predicted"/>
<evidence type="ECO:0000313" key="3">
    <source>
        <dbReference type="WBParaSite" id="ACRNAN_scaffold2813.g18236.t1"/>
    </source>
</evidence>
<accession>A0A914DLB9</accession>
<evidence type="ECO:0000256" key="1">
    <source>
        <dbReference type="SAM" id="MobiDB-lite"/>
    </source>
</evidence>
<dbReference type="Proteomes" id="UP000887540">
    <property type="component" value="Unplaced"/>
</dbReference>
<protein>
    <submittedName>
        <fullName evidence="3">Uncharacterized protein</fullName>
    </submittedName>
</protein>
<feature type="compositionally biased region" description="Low complexity" evidence="1">
    <location>
        <begin position="34"/>
        <end position="49"/>
    </location>
</feature>
<keyword evidence="2" id="KW-1185">Reference proteome</keyword>
<evidence type="ECO:0000313" key="2">
    <source>
        <dbReference type="Proteomes" id="UP000887540"/>
    </source>
</evidence>
<sequence>MGRLKIDGMPKLQLSSTPGTRKKNNNIDNRYDNYDNNSNNYDNSTNNYDNTNTTTNYDNYYYFYYELYEYYYNDFVYYDDDYSDSEGSDQKTACVCPPGTIQIFVNGDVPAAFTDNFCALASPANTCASGTGQFRCYTTTTMVNPFGYCGSGAYAFNVLNSGCASFCMCDSSGICYTPFNPGTMVRYRFAPFCNPSGVCCYTIFVENVVGATNSGLITSTGTIIDFNTQYNPPGVDLNFACSSAGPQVFDIVYVSCSGCPPTPTNPCTATG</sequence>
<name>A0A914DLB9_9BILA</name>